<dbReference type="SUPFAM" id="SSF55120">
    <property type="entry name" value="Pseudouridine synthase"/>
    <property type="match status" value="1"/>
</dbReference>
<reference evidence="8 9" key="1">
    <citation type="submission" date="2016-11" db="EMBL/GenBank/DDBJ databases">
        <authorList>
            <person name="Varghese N."/>
            <person name="Submissions S."/>
        </authorList>
    </citation>
    <scope>NUCLEOTIDE SEQUENCE [LARGE SCALE GENOMIC DNA]</scope>
    <source>
        <strain evidence="8 9">DSM 20664</strain>
    </source>
</reference>
<evidence type="ECO:0000259" key="6">
    <source>
        <dbReference type="Pfam" id="PF01509"/>
    </source>
</evidence>
<dbReference type="Proteomes" id="UP000185093">
    <property type="component" value="Unassembled WGS sequence"/>
</dbReference>
<evidence type="ECO:0000256" key="2">
    <source>
        <dbReference type="ARBA" id="ARBA00005642"/>
    </source>
</evidence>
<dbReference type="CDD" id="cd02573">
    <property type="entry name" value="PseudoU_synth_EcTruB"/>
    <property type="match status" value="1"/>
</dbReference>
<dbReference type="PANTHER" id="PTHR13767:SF2">
    <property type="entry name" value="PSEUDOURIDYLATE SYNTHASE TRUB1"/>
    <property type="match status" value="1"/>
</dbReference>
<dbReference type="Gene3D" id="3.30.2350.10">
    <property type="entry name" value="Pseudouridine synthase"/>
    <property type="match status" value="1"/>
</dbReference>
<dbReference type="PANTHER" id="PTHR13767">
    <property type="entry name" value="TRNA-PSEUDOURIDINE SYNTHASE"/>
    <property type="match status" value="1"/>
</dbReference>
<keyword evidence="4 5" id="KW-0413">Isomerase</keyword>
<dbReference type="InterPro" id="IPR014780">
    <property type="entry name" value="tRNA_psdUridine_synth_TruB"/>
</dbReference>
<dbReference type="InterPro" id="IPR020103">
    <property type="entry name" value="PsdUridine_synth_cat_dom_sf"/>
</dbReference>
<protein>
    <recommendedName>
        <fullName evidence="5">tRNA pseudouridine synthase B</fullName>
        <ecNumber evidence="5">5.4.99.25</ecNumber>
    </recommendedName>
    <alternativeName>
        <fullName evidence="5">tRNA pseudouridine(55) synthase</fullName>
        <shortName evidence="5">Psi55 synthase</shortName>
    </alternativeName>
    <alternativeName>
        <fullName evidence="5">tRNA pseudouridylate synthase</fullName>
    </alternativeName>
    <alternativeName>
        <fullName evidence="5">tRNA-uridine isomerase</fullName>
    </alternativeName>
</protein>
<dbReference type="EC" id="5.4.99.25" evidence="5"/>
<evidence type="ECO:0000313" key="9">
    <source>
        <dbReference type="Proteomes" id="UP000185093"/>
    </source>
</evidence>
<keyword evidence="3 5" id="KW-0819">tRNA processing</keyword>
<evidence type="ECO:0000256" key="5">
    <source>
        <dbReference type="HAMAP-Rule" id="MF_01080"/>
    </source>
</evidence>
<comment type="caution">
    <text evidence="8">The sequence shown here is derived from an EMBL/GenBank/DDBJ whole genome shotgun (WGS) entry which is preliminary data.</text>
</comment>
<feature type="domain" description="Pseudouridine synthase II N-terminal" evidence="6">
    <location>
        <begin position="31"/>
        <end position="176"/>
    </location>
</feature>
<dbReference type="HAMAP" id="MF_01080">
    <property type="entry name" value="TruB_bact"/>
    <property type="match status" value="1"/>
</dbReference>
<proteinExistence type="inferred from homology"/>
<evidence type="ECO:0000256" key="4">
    <source>
        <dbReference type="ARBA" id="ARBA00023235"/>
    </source>
</evidence>
<dbReference type="InterPro" id="IPR002501">
    <property type="entry name" value="PsdUridine_synth_N"/>
</dbReference>
<dbReference type="EMBL" id="FSQZ01000001">
    <property type="protein sequence ID" value="SIN62510.1"/>
    <property type="molecule type" value="Genomic_DNA"/>
</dbReference>
<comment type="function">
    <text evidence="5">Responsible for synthesis of pseudouridine from uracil-55 in the psi GC loop of transfer RNAs.</text>
</comment>
<keyword evidence="9" id="KW-1185">Reference proteome</keyword>
<dbReference type="NCBIfam" id="TIGR00431">
    <property type="entry name" value="TruB"/>
    <property type="match status" value="1"/>
</dbReference>
<comment type="similarity">
    <text evidence="2 5">Belongs to the pseudouridine synthase TruB family. Type 1 subfamily.</text>
</comment>
<comment type="catalytic activity">
    <reaction evidence="1 5">
        <text>uridine(55) in tRNA = pseudouridine(55) in tRNA</text>
        <dbReference type="Rhea" id="RHEA:42532"/>
        <dbReference type="Rhea" id="RHEA-COMP:10101"/>
        <dbReference type="Rhea" id="RHEA-COMP:10102"/>
        <dbReference type="ChEBI" id="CHEBI:65314"/>
        <dbReference type="ChEBI" id="CHEBI:65315"/>
        <dbReference type="EC" id="5.4.99.25"/>
    </reaction>
</comment>
<name>A0ABY1JAR4_9BACT</name>
<organism evidence="8 9">
    <name type="scientific">Acetomicrobium flavidum</name>
    <dbReference type="NCBI Taxonomy" id="49896"/>
    <lineage>
        <taxon>Bacteria</taxon>
        <taxon>Thermotogati</taxon>
        <taxon>Synergistota</taxon>
        <taxon>Synergistia</taxon>
        <taxon>Synergistales</taxon>
        <taxon>Acetomicrobiaceae</taxon>
        <taxon>Acetomicrobium</taxon>
    </lineage>
</organism>
<feature type="active site" description="Nucleophile" evidence="5">
    <location>
        <position position="41"/>
    </location>
</feature>
<gene>
    <name evidence="5" type="primary">truB</name>
    <name evidence="8" type="ORF">SAMN05444368_0177</name>
</gene>
<evidence type="ECO:0000256" key="3">
    <source>
        <dbReference type="ARBA" id="ARBA00022694"/>
    </source>
</evidence>
<sequence length="304" mass="33748">MYSSGFILIDKPKGMSSAACVNILRSKAGRKTKVGHAGTLDVPACGLLVLLLGKMTRSSPYVMNLPKTYVTTIKLGEQTDTDDSTGQVQRKSEWRHIKEEDIDLALVSFLGHRHQVPPKVSAISVNGRRAYEIARNDESPELPERVVFVQSIKRTSPISEEGKFTLDLECSKGTYVRGLARDLGIKLGCYAHVDFLQRTKIGPFELKDAIPMDCLYEMSEEEVLSKVCSPYELLKAFCTCEANEGEEEILAKGQSLSDVPRIKEWGTIEPSKAFAVKGKDLISFCDIKWHDSGCVIKPVTNIFL</sequence>
<dbReference type="RefSeq" id="WP_074198995.1">
    <property type="nucleotide sequence ID" value="NZ_FSQZ01000001.1"/>
</dbReference>
<dbReference type="InterPro" id="IPR032819">
    <property type="entry name" value="TruB_C"/>
</dbReference>
<evidence type="ECO:0000313" key="8">
    <source>
        <dbReference type="EMBL" id="SIN62510.1"/>
    </source>
</evidence>
<dbReference type="Pfam" id="PF01509">
    <property type="entry name" value="TruB_N"/>
    <property type="match status" value="1"/>
</dbReference>
<dbReference type="Pfam" id="PF16198">
    <property type="entry name" value="TruB_C_2"/>
    <property type="match status" value="1"/>
</dbReference>
<feature type="domain" description="tRNA pseudouridylate synthase B C-terminal" evidence="7">
    <location>
        <begin position="177"/>
        <end position="232"/>
    </location>
</feature>
<accession>A0ABY1JAR4</accession>
<evidence type="ECO:0000256" key="1">
    <source>
        <dbReference type="ARBA" id="ARBA00000385"/>
    </source>
</evidence>
<evidence type="ECO:0000259" key="7">
    <source>
        <dbReference type="Pfam" id="PF16198"/>
    </source>
</evidence>